<accession>G0R4Z2</accession>
<dbReference type="RefSeq" id="XP_004024365.1">
    <property type="nucleotide sequence ID" value="XM_004024316.1"/>
</dbReference>
<reference evidence="1 2" key="1">
    <citation type="submission" date="2011-07" db="EMBL/GenBank/DDBJ databases">
        <authorList>
            <person name="Coyne R."/>
            <person name="Brami D."/>
            <person name="Johnson J."/>
            <person name="Hostetler J."/>
            <person name="Hannick L."/>
            <person name="Clark T."/>
            <person name="Cassidy-Hanley D."/>
            <person name="Inman J."/>
        </authorList>
    </citation>
    <scope>NUCLEOTIDE SEQUENCE [LARGE SCALE GENOMIC DNA]</scope>
    <source>
        <strain evidence="1 2">G5</strain>
    </source>
</reference>
<evidence type="ECO:0000313" key="2">
    <source>
        <dbReference type="Proteomes" id="UP000008983"/>
    </source>
</evidence>
<name>G0R4Z2_ICHMU</name>
<dbReference type="EMBL" id="GL984359">
    <property type="protein sequence ID" value="EGR27455.1"/>
    <property type="molecule type" value="Genomic_DNA"/>
</dbReference>
<proteinExistence type="predicted"/>
<protein>
    <submittedName>
        <fullName evidence="1">Uncharacterized protein</fullName>
    </submittedName>
</protein>
<gene>
    <name evidence="1" type="ORF">IMG5_195670</name>
</gene>
<dbReference type="AlphaFoldDB" id="G0R4Z2"/>
<organism evidence="1 2">
    <name type="scientific">Ichthyophthirius multifiliis</name>
    <name type="common">White spot disease agent</name>
    <name type="synonym">Ich</name>
    <dbReference type="NCBI Taxonomy" id="5932"/>
    <lineage>
        <taxon>Eukaryota</taxon>
        <taxon>Sar</taxon>
        <taxon>Alveolata</taxon>
        <taxon>Ciliophora</taxon>
        <taxon>Intramacronucleata</taxon>
        <taxon>Oligohymenophorea</taxon>
        <taxon>Hymenostomatida</taxon>
        <taxon>Ophryoglenina</taxon>
        <taxon>Ichthyophthirius</taxon>
    </lineage>
</organism>
<dbReference type="GeneID" id="14903525"/>
<dbReference type="Proteomes" id="UP000008983">
    <property type="component" value="Unassembled WGS sequence"/>
</dbReference>
<keyword evidence="2" id="KW-1185">Reference proteome</keyword>
<dbReference type="InParanoid" id="G0R4Z2"/>
<sequence>MLKYHSKSIQVLKKMNQRPSIYLLQIIIRLKTVQKGPQSLIQQKQTPQKVDLLKQKMKTTTKFHKKLTLTSLFLQLNFLKGKVQNLTEEQSKRHQVFQIQVQKCLKKMLNFLIFIYSRQFKEVHMKICEKQVFKIHLKKIQMEQQYMIQIKKTYLRIKQKFQNQQWKKYSLKKIYYILYFHHKVIQQIQCLDQYLVQIILKQNIQIIQHKIRQH</sequence>
<evidence type="ECO:0000313" key="1">
    <source>
        <dbReference type="EMBL" id="EGR27455.1"/>
    </source>
</evidence>